<keyword evidence="8" id="KW-1185">Reference proteome</keyword>
<organism evidence="7 8">
    <name type="scientific">Kribbella deserti</name>
    <dbReference type="NCBI Taxonomy" id="1926257"/>
    <lineage>
        <taxon>Bacteria</taxon>
        <taxon>Bacillati</taxon>
        <taxon>Actinomycetota</taxon>
        <taxon>Actinomycetes</taxon>
        <taxon>Propionibacteriales</taxon>
        <taxon>Kribbellaceae</taxon>
        <taxon>Kribbella</taxon>
    </lineage>
</organism>
<keyword evidence="2" id="KW-0285">Flavoprotein</keyword>
<dbReference type="Proteomes" id="UP001589890">
    <property type="component" value="Unassembled WGS sequence"/>
</dbReference>
<dbReference type="InterPro" id="IPR023753">
    <property type="entry name" value="FAD/NAD-binding_dom"/>
</dbReference>
<dbReference type="Gene3D" id="3.50.50.60">
    <property type="entry name" value="FAD/NAD(P)-binding domain"/>
    <property type="match status" value="2"/>
</dbReference>
<feature type="domain" description="Reductase C-terminal" evidence="6">
    <location>
        <begin position="317"/>
        <end position="383"/>
    </location>
</feature>
<dbReference type="RefSeq" id="WP_380053143.1">
    <property type="nucleotide sequence ID" value="NZ_JBHLTC010000036.1"/>
</dbReference>
<dbReference type="SUPFAM" id="SSF51905">
    <property type="entry name" value="FAD/NAD(P)-binding domain"/>
    <property type="match status" value="1"/>
</dbReference>
<dbReference type="EMBL" id="JBHLTC010000036">
    <property type="protein sequence ID" value="MFC0627888.1"/>
    <property type="molecule type" value="Genomic_DNA"/>
</dbReference>
<gene>
    <name evidence="7" type="ORF">ACFFGN_27690</name>
</gene>
<evidence type="ECO:0000259" key="5">
    <source>
        <dbReference type="Pfam" id="PF07992"/>
    </source>
</evidence>
<sequence>MPRNVVVVGASVAGLSAAEALRVKGYDGRLTLIGAERRPPYDRPPLSKQVLAGAWDPERVSLRDEAAIARLDAELRLGQTVAGMDVRRRELRIADDRLAFDAVVIATGVTPRRLPGDDLAGVHHVRTLDDAVTLRVALLSGPKVVVVGAGFLGAEIAATARGMNLDVTLVDPLPAPLYRQVGAGVAALVGQTHRDHGVRLQLNTGVSRFEASAGRVTGVRLTNATVLDADVVVVAVGSIPATAWLAGSGLSLGDGVECDELCRAAPGIYAAGDVASWYNPHFGRRMRVEHRHNASEQATAVAANLLGADQPFAPVPYFWSDQYGVRLQGYGIFPPDSTTTVVYGEPADRKFAVAYQENEVVVGVLGWNCPPRELRALRQLVVTGSGRGLQSVGE</sequence>
<comment type="caution">
    <text evidence="7">The sequence shown here is derived from an EMBL/GenBank/DDBJ whole genome shotgun (WGS) entry which is preliminary data.</text>
</comment>
<reference evidence="7 8" key="1">
    <citation type="submission" date="2024-09" db="EMBL/GenBank/DDBJ databases">
        <authorList>
            <person name="Sun Q."/>
            <person name="Mori K."/>
        </authorList>
    </citation>
    <scope>NUCLEOTIDE SEQUENCE [LARGE SCALE GENOMIC DNA]</scope>
    <source>
        <strain evidence="7 8">CGMCC 1.15906</strain>
    </source>
</reference>
<evidence type="ECO:0000313" key="7">
    <source>
        <dbReference type="EMBL" id="MFC0627888.1"/>
    </source>
</evidence>
<dbReference type="InterPro" id="IPR036188">
    <property type="entry name" value="FAD/NAD-bd_sf"/>
</dbReference>
<proteinExistence type="predicted"/>
<comment type="cofactor">
    <cofactor evidence="1">
        <name>FAD</name>
        <dbReference type="ChEBI" id="CHEBI:57692"/>
    </cofactor>
</comment>
<dbReference type="Pfam" id="PF14759">
    <property type="entry name" value="Reductase_C"/>
    <property type="match status" value="1"/>
</dbReference>
<evidence type="ECO:0000256" key="1">
    <source>
        <dbReference type="ARBA" id="ARBA00001974"/>
    </source>
</evidence>
<keyword evidence="4" id="KW-0560">Oxidoreductase</keyword>
<evidence type="ECO:0000256" key="4">
    <source>
        <dbReference type="ARBA" id="ARBA00023002"/>
    </source>
</evidence>
<protein>
    <submittedName>
        <fullName evidence="7">NAD(P)/FAD-dependent oxidoreductase</fullName>
    </submittedName>
</protein>
<dbReference type="PRINTS" id="PR00368">
    <property type="entry name" value="FADPNR"/>
</dbReference>
<accession>A0ABV6QUN5</accession>
<dbReference type="PANTHER" id="PTHR43557:SF2">
    <property type="entry name" value="RIESKE DOMAIN-CONTAINING PROTEIN-RELATED"/>
    <property type="match status" value="1"/>
</dbReference>
<dbReference type="InterPro" id="IPR016156">
    <property type="entry name" value="FAD/NAD-linked_Rdtase_dimer_sf"/>
</dbReference>
<dbReference type="InterPro" id="IPR050446">
    <property type="entry name" value="FAD-oxidoreductase/Apoptosis"/>
</dbReference>
<name>A0ABV6QUN5_9ACTN</name>
<evidence type="ECO:0000256" key="2">
    <source>
        <dbReference type="ARBA" id="ARBA00022630"/>
    </source>
</evidence>
<dbReference type="SUPFAM" id="SSF55424">
    <property type="entry name" value="FAD/NAD-linked reductases, dimerisation (C-terminal) domain"/>
    <property type="match status" value="1"/>
</dbReference>
<evidence type="ECO:0000256" key="3">
    <source>
        <dbReference type="ARBA" id="ARBA00022827"/>
    </source>
</evidence>
<dbReference type="PRINTS" id="PR00411">
    <property type="entry name" value="PNDRDTASEI"/>
</dbReference>
<dbReference type="Pfam" id="PF07992">
    <property type="entry name" value="Pyr_redox_2"/>
    <property type="match status" value="1"/>
</dbReference>
<dbReference type="InterPro" id="IPR028202">
    <property type="entry name" value="Reductase_C"/>
</dbReference>
<dbReference type="Gene3D" id="3.30.390.30">
    <property type="match status" value="1"/>
</dbReference>
<evidence type="ECO:0000259" key="6">
    <source>
        <dbReference type="Pfam" id="PF14759"/>
    </source>
</evidence>
<feature type="domain" description="FAD/NAD(P)-binding" evidence="5">
    <location>
        <begin position="4"/>
        <end position="298"/>
    </location>
</feature>
<keyword evidence="3" id="KW-0274">FAD</keyword>
<evidence type="ECO:0000313" key="8">
    <source>
        <dbReference type="Proteomes" id="UP001589890"/>
    </source>
</evidence>
<dbReference type="PANTHER" id="PTHR43557">
    <property type="entry name" value="APOPTOSIS-INDUCING FACTOR 1"/>
    <property type="match status" value="1"/>
</dbReference>